<gene>
    <name evidence="6" type="ORF">SNEC2469_LOCUS32322</name>
</gene>
<feature type="transmembrane region" description="Helical" evidence="5">
    <location>
        <begin position="96"/>
        <end position="113"/>
    </location>
</feature>
<comment type="subcellular location">
    <subcellularLocation>
        <location evidence="1">Membrane</location>
        <topology evidence="1">Multi-pass membrane protein</topology>
    </subcellularLocation>
</comment>
<reference evidence="6" key="1">
    <citation type="submission" date="2021-02" db="EMBL/GenBank/DDBJ databases">
        <authorList>
            <person name="Dougan E. K."/>
            <person name="Rhodes N."/>
            <person name="Thang M."/>
            <person name="Chan C."/>
        </authorList>
    </citation>
    <scope>NUCLEOTIDE SEQUENCE</scope>
</reference>
<dbReference type="Pfam" id="PF05653">
    <property type="entry name" value="Mg_trans_NIPA"/>
    <property type="match status" value="1"/>
</dbReference>
<dbReference type="GO" id="GO:0015095">
    <property type="term" value="F:magnesium ion transmembrane transporter activity"/>
    <property type="evidence" value="ECO:0007669"/>
    <property type="project" value="InterPro"/>
</dbReference>
<dbReference type="Proteomes" id="UP000601435">
    <property type="component" value="Unassembled WGS sequence"/>
</dbReference>
<keyword evidence="7" id="KW-1185">Reference proteome</keyword>
<evidence type="ECO:0000256" key="5">
    <source>
        <dbReference type="SAM" id="Phobius"/>
    </source>
</evidence>
<organism evidence="6 7">
    <name type="scientific">Symbiodinium necroappetens</name>
    <dbReference type="NCBI Taxonomy" id="1628268"/>
    <lineage>
        <taxon>Eukaryota</taxon>
        <taxon>Sar</taxon>
        <taxon>Alveolata</taxon>
        <taxon>Dinophyceae</taxon>
        <taxon>Suessiales</taxon>
        <taxon>Symbiodiniaceae</taxon>
        <taxon>Symbiodinium</taxon>
    </lineage>
</organism>
<accession>A0A813BW34</accession>
<evidence type="ECO:0000313" key="6">
    <source>
        <dbReference type="EMBL" id="CAE7930118.1"/>
    </source>
</evidence>
<keyword evidence="4 5" id="KW-0472">Membrane</keyword>
<dbReference type="OrthoDB" id="433355at2759"/>
<evidence type="ECO:0000313" key="7">
    <source>
        <dbReference type="Proteomes" id="UP000601435"/>
    </source>
</evidence>
<feature type="transmembrane region" description="Helical" evidence="5">
    <location>
        <begin position="62"/>
        <end position="84"/>
    </location>
</feature>
<evidence type="ECO:0000256" key="4">
    <source>
        <dbReference type="ARBA" id="ARBA00023136"/>
    </source>
</evidence>
<feature type="non-terminal residue" evidence="6">
    <location>
        <position position="1"/>
    </location>
</feature>
<keyword evidence="3 5" id="KW-1133">Transmembrane helix</keyword>
<dbReference type="InterPro" id="IPR008521">
    <property type="entry name" value="Mg_trans_NIPA"/>
</dbReference>
<evidence type="ECO:0000256" key="2">
    <source>
        <dbReference type="ARBA" id="ARBA00022692"/>
    </source>
</evidence>
<dbReference type="AlphaFoldDB" id="A0A813BW34"/>
<dbReference type="PANTHER" id="PTHR12570">
    <property type="match status" value="1"/>
</dbReference>
<dbReference type="PANTHER" id="PTHR12570:SF65">
    <property type="entry name" value="MAGNESIUM TRANSPORTER NIPA9-RELATED"/>
    <property type="match status" value="1"/>
</dbReference>
<feature type="transmembrane region" description="Helical" evidence="5">
    <location>
        <begin position="6"/>
        <end position="23"/>
    </location>
</feature>
<evidence type="ECO:0000256" key="3">
    <source>
        <dbReference type="ARBA" id="ARBA00022989"/>
    </source>
</evidence>
<evidence type="ECO:0000256" key="1">
    <source>
        <dbReference type="ARBA" id="ARBA00004141"/>
    </source>
</evidence>
<keyword evidence="2 5" id="KW-0812">Transmembrane</keyword>
<comment type="caution">
    <text evidence="6">The sequence shown here is derived from an EMBL/GenBank/DDBJ whole genome shotgun (WGS) entry which is preliminary data.</text>
</comment>
<dbReference type="SUPFAM" id="SSF103481">
    <property type="entry name" value="Multidrug resistance efflux transporter EmrE"/>
    <property type="match status" value="1"/>
</dbReference>
<feature type="transmembrane region" description="Helical" evidence="5">
    <location>
        <begin position="135"/>
        <end position="154"/>
    </location>
</feature>
<sequence>MWLVGVGLVLAGLVVGTCGMHLIRTSELKNQSGHVTEGRICFAAGMFLNMILGPALDVSGYAFAPASVIAPFTGLNIIISAMIAPLTLGEELTHGRYIGILIIFVSATLSVFFKDPHTEQWTLERSQDALLRSRSLAYVLFFTLWLILNVRALARWPDGSVVRPSERSLDRSQATCGAPAAWSQVKKAELVAMGQKESDE</sequence>
<dbReference type="EMBL" id="CAJNJA010081436">
    <property type="protein sequence ID" value="CAE7930118.1"/>
    <property type="molecule type" value="Genomic_DNA"/>
</dbReference>
<protein>
    <submittedName>
        <fullName evidence="6">Uncharacterized protein</fullName>
    </submittedName>
</protein>
<proteinExistence type="predicted"/>
<dbReference type="InterPro" id="IPR037185">
    <property type="entry name" value="EmrE-like"/>
</dbReference>
<dbReference type="GO" id="GO:0016020">
    <property type="term" value="C:membrane"/>
    <property type="evidence" value="ECO:0007669"/>
    <property type="project" value="UniProtKB-SubCell"/>
</dbReference>
<name>A0A813BW34_9DINO</name>
<feature type="transmembrane region" description="Helical" evidence="5">
    <location>
        <begin position="35"/>
        <end position="56"/>
    </location>
</feature>